<dbReference type="Gene3D" id="3.20.20.100">
    <property type="entry name" value="NADP-dependent oxidoreductase domain"/>
    <property type="match status" value="1"/>
</dbReference>
<dbReference type="EMBL" id="WKMX01000022">
    <property type="protein sequence ID" value="MRZ08348.1"/>
    <property type="molecule type" value="Genomic_DNA"/>
</dbReference>
<evidence type="ECO:0000313" key="8">
    <source>
        <dbReference type="Proteomes" id="UP000450599"/>
    </source>
</evidence>
<dbReference type="PANTHER" id="PTHR43364">
    <property type="entry name" value="NADH-SPECIFIC METHYLGLYOXAL REDUCTASE-RELATED"/>
    <property type="match status" value="1"/>
</dbReference>
<dbReference type="EC" id="1.1.1.-" evidence="3"/>
<dbReference type="InterPro" id="IPR020471">
    <property type="entry name" value="AKR"/>
</dbReference>
<evidence type="ECO:0000313" key="10">
    <source>
        <dbReference type="Proteomes" id="UP000501982"/>
    </source>
</evidence>
<dbReference type="Pfam" id="PF00248">
    <property type="entry name" value="Aldo_ket_red"/>
    <property type="match status" value="1"/>
</dbReference>
<protein>
    <submittedName>
        <fullName evidence="4">Aldo/keto reductase</fullName>
    </submittedName>
    <submittedName>
        <fullName evidence="3">General stress protein 69</fullName>
        <ecNumber evidence="3">1.1.1.-</ecNumber>
    </submittedName>
</protein>
<dbReference type="AlphaFoldDB" id="A0A174PYY0"/>
<dbReference type="InterPro" id="IPR050523">
    <property type="entry name" value="AKR_Detox_Biosynth"/>
</dbReference>
<dbReference type="Proteomes" id="UP000471216">
    <property type="component" value="Unassembled WGS sequence"/>
</dbReference>
<dbReference type="SUPFAM" id="SSF51430">
    <property type="entry name" value="NAD(P)-linked oxidoreductase"/>
    <property type="match status" value="1"/>
</dbReference>
<reference evidence="3 7" key="1">
    <citation type="submission" date="2015-09" db="EMBL/GenBank/DDBJ databases">
        <authorList>
            <consortium name="Pathogen Informatics"/>
        </authorList>
    </citation>
    <scope>NUCLEOTIDE SEQUENCE [LARGE SCALE GENOMIC DNA]</scope>
    <source>
        <strain evidence="3 7">2789STDY5834948</strain>
    </source>
</reference>
<keyword evidence="1 3" id="KW-0560">Oxidoreductase</keyword>
<proteinExistence type="predicted"/>
<dbReference type="RefSeq" id="WP_036614207.1">
    <property type="nucleotide sequence ID" value="NZ_CAJSZN010000002.1"/>
</dbReference>
<dbReference type="Proteomes" id="UP000501982">
    <property type="component" value="Chromosome"/>
</dbReference>
<dbReference type="PRINTS" id="PR00069">
    <property type="entry name" value="ALDKETRDTASE"/>
</dbReference>
<evidence type="ECO:0000313" key="3">
    <source>
        <dbReference type="EMBL" id="CUP64801.1"/>
    </source>
</evidence>
<evidence type="ECO:0000313" key="9">
    <source>
        <dbReference type="Proteomes" id="UP000471216"/>
    </source>
</evidence>
<dbReference type="GO" id="GO:0005829">
    <property type="term" value="C:cytosol"/>
    <property type="evidence" value="ECO:0007669"/>
    <property type="project" value="TreeGrafter"/>
</dbReference>
<dbReference type="EMBL" id="CP051672">
    <property type="protein sequence ID" value="QJE27428.1"/>
    <property type="molecule type" value="Genomic_DNA"/>
</dbReference>
<dbReference type="OrthoDB" id="9773828at2"/>
<feature type="domain" description="NADP-dependent oxidoreductase" evidence="2">
    <location>
        <begin position="16"/>
        <end position="320"/>
    </location>
</feature>
<organism evidence="3 7">
    <name type="scientific">Parabacteroides distasonis</name>
    <dbReference type="NCBI Taxonomy" id="823"/>
    <lineage>
        <taxon>Bacteria</taxon>
        <taxon>Pseudomonadati</taxon>
        <taxon>Bacteroidota</taxon>
        <taxon>Bacteroidia</taxon>
        <taxon>Bacteroidales</taxon>
        <taxon>Tannerellaceae</taxon>
        <taxon>Parabacteroides</taxon>
    </lineage>
</organism>
<evidence type="ECO:0000313" key="6">
    <source>
        <dbReference type="EMBL" id="QJE27428.1"/>
    </source>
</evidence>
<reference evidence="6 10" key="3">
    <citation type="submission" date="2020-04" db="EMBL/GenBank/DDBJ databases">
        <title>Complete Genomes and Methylome analysis of CBBP consortium that reverse antibiotic-induced susceptibility to vancomycin-resistant Enterococcus faecium infection.</title>
        <authorList>
            <person name="Fomenkov A."/>
            <person name="Zhang Z."/>
            <person name="Pamer E."/>
            <person name="Roberts R.J."/>
        </authorList>
    </citation>
    <scope>NUCLEOTIDE SEQUENCE [LARGE SCALE GENOMIC DNA]</scope>
    <source>
        <strain evidence="10">CBBP</strain>
        <strain evidence="6">CBBP-1</strain>
    </source>
</reference>
<name>A0A174PYY0_PARDI</name>
<dbReference type="EMBL" id="WKMW01000024">
    <property type="protein sequence ID" value="MRY86451.1"/>
    <property type="molecule type" value="Genomic_DNA"/>
</dbReference>
<evidence type="ECO:0000256" key="1">
    <source>
        <dbReference type="ARBA" id="ARBA00023002"/>
    </source>
</evidence>
<accession>A0A174PYY0</accession>
<sequence>MEYRTLGTSDLQLSAITYGAFAIGGNMWGGNEEKDSIHAVQASIEHGVTTLDTAPFYGFGLSEEMIGKAIKGRDRSKIQLLTKFGLVWDGSNGGKGEFFFDAERNGTSVPIYKYAAKESIIKEVEASLRRLGTDYIDLLQIHWPDSTTPIQETMEALDVLIGQGKIRATGVSNYSVEQTAEAGKYLNVASNQVSYSMLNRGIEQELVPFALQHHLGIIAYSPMERGLLTGKYFQGSHLKENDHRNGYFRQFDLPKVQAFLETLTPMAEDKGASLSQLVLRWTTLQPGITIVLAGARDAKQAIANAQSMDIHLSPDELQFINHELAKLQL</sequence>
<evidence type="ECO:0000259" key="2">
    <source>
        <dbReference type="Pfam" id="PF00248"/>
    </source>
</evidence>
<dbReference type="Proteomes" id="UP000095332">
    <property type="component" value="Unassembled WGS sequence"/>
</dbReference>
<reference evidence="8 9" key="2">
    <citation type="journal article" date="2019" name="Nat. Med.">
        <title>A library of human gut bacterial isolates paired with longitudinal multiomics data enables mechanistic microbiome research.</title>
        <authorList>
            <person name="Poyet M."/>
            <person name="Groussin M."/>
            <person name="Gibbons S.M."/>
            <person name="Avila-Pacheco J."/>
            <person name="Jiang X."/>
            <person name="Kearney S.M."/>
            <person name="Perrotta A.R."/>
            <person name="Berdy B."/>
            <person name="Zhao S."/>
            <person name="Lieberman T.D."/>
            <person name="Swanson P.K."/>
            <person name="Smith M."/>
            <person name="Roesemann S."/>
            <person name="Alexander J.E."/>
            <person name="Rich S.A."/>
            <person name="Livny J."/>
            <person name="Vlamakis H."/>
            <person name="Clish C."/>
            <person name="Bullock K."/>
            <person name="Deik A."/>
            <person name="Scott J."/>
            <person name="Pierce K.A."/>
            <person name="Xavier R.J."/>
            <person name="Alm E.J."/>
        </authorList>
    </citation>
    <scope>NUCLEOTIDE SEQUENCE [LARGE SCALE GENOMIC DNA]</scope>
    <source>
        <strain evidence="5 9">BIOML-A10</strain>
        <strain evidence="4 8">BIOML-A11</strain>
    </source>
</reference>
<dbReference type="InterPro" id="IPR036812">
    <property type="entry name" value="NAD(P)_OxRdtase_dom_sf"/>
</dbReference>
<dbReference type="EMBL" id="CZBM01000001">
    <property type="protein sequence ID" value="CUP64801.1"/>
    <property type="molecule type" value="Genomic_DNA"/>
</dbReference>
<evidence type="ECO:0000313" key="7">
    <source>
        <dbReference type="Proteomes" id="UP000095332"/>
    </source>
</evidence>
<dbReference type="PANTHER" id="PTHR43364:SF4">
    <property type="entry name" value="NAD(P)-LINKED OXIDOREDUCTASE SUPERFAMILY PROTEIN"/>
    <property type="match status" value="1"/>
</dbReference>
<dbReference type="GO" id="GO:0016491">
    <property type="term" value="F:oxidoreductase activity"/>
    <property type="evidence" value="ECO:0007669"/>
    <property type="project" value="UniProtKB-KW"/>
</dbReference>
<dbReference type="InterPro" id="IPR023210">
    <property type="entry name" value="NADP_OxRdtase_dom"/>
</dbReference>
<gene>
    <name evidence="3" type="primary">yhdN</name>
    <name evidence="3" type="ORF">ERS852560_00498</name>
    <name evidence="5" type="ORF">GKD54_19500</name>
    <name evidence="4" type="ORF">GKD58_19745</name>
    <name evidence="6" type="ORF">HHO38_03345</name>
</gene>
<evidence type="ECO:0000313" key="5">
    <source>
        <dbReference type="EMBL" id="MRZ08348.1"/>
    </source>
</evidence>
<dbReference type="Proteomes" id="UP000450599">
    <property type="component" value="Unassembled WGS sequence"/>
</dbReference>
<evidence type="ECO:0000313" key="4">
    <source>
        <dbReference type="EMBL" id="MRY86451.1"/>
    </source>
</evidence>